<dbReference type="PROSITE" id="PS01228">
    <property type="entry name" value="COF_1"/>
    <property type="match status" value="1"/>
</dbReference>
<dbReference type="InterPro" id="IPR000150">
    <property type="entry name" value="Cof"/>
</dbReference>
<dbReference type="GO" id="GO:0016791">
    <property type="term" value="F:phosphatase activity"/>
    <property type="evidence" value="ECO:0007669"/>
    <property type="project" value="TreeGrafter"/>
</dbReference>
<dbReference type="GO" id="GO:0005829">
    <property type="term" value="C:cytosol"/>
    <property type="evidence" value="ECO:0007669"/>
    <property type="project" value="TreeGrafter"/>
</dbReference>
<dbReference type="SFLD" id="SFLDS00003">
    <property type="entry name" value="Haloacid_Dehalogenase"/>
    <property type="match status" value="1"/>
</dbReference>
<dbReference type="PANTHER" id="PTHR10000">
    <property type="entry name" value="PHOSPHOSERINE PHOSPHATASE"/>
    <property type="match status" value="1"/>
</dbReference>
<evidence type="ECO:0000256" key="1">
    <source>
        <dbReference type="SAM" id="SignalP"/>
    </source>
</evidence>
<dbReference type="Pfam" id="PF08282">
    <property type="entry name" value="Hydrolase_3"/>
    <property type="match status" value="1"/>
</dbReference>
<feature type="chain" id="PRO_5008749999" evidence="1">
    <location>
        <begin position="21"/>
        <end position="380"/>
    </location>
</feature>
<dbReference type="PANTHER" id="PTHR10000:SF8">
    <property type="entry name" value="HAD SUPERFAMILY HYDROLASE-LIKE, TYPE 3"/>
    <property type="match status" value="1"/>
</dbReference>
<dbReference type="InterPro" id="IPR023214">
    <property type="entry name" value="HAD_sf"/>
</dbReference>
<dbReference type="EMBL" id="FMIL01000362">
    <property type="protein sequence ID" value="SCL91462.1"/>
    <property type="molecule type" value="Genomic_DNA"/>
</dbReference>
<sequence>MNLKLIQISLSLLLMCLCQGYSNEKNNNDETKIIKSNQLLSEPEINEAGEEAYEDQPAYDDQSLYEGQANHEVLVVRDKNGKPVNKNDLKNNIKIAFIDLDGTLLNDDSKASNLNIESLAKAQNKGIKIVFATGRIMFSANDGIGEYGKKNNLSLIPGIYLNGCITYGPNGDRIIDNYMDEKLVMDIYNFSKESNFVNRIVFYSSEKMHTFEINEYIDEETLKNTKIYKISIKFDEQNLSSVLKIYQDEFSDRASLVNPLKTCIELFHHNTNKFEGVKALCKHFDISLNDALAIGNGDNDIEMLQGVGTSIAVQNSPSKIKECAKYVAPLNNDDAVHHALRTFLNHIVEIQFYTIYIEVCNQICAYMSVLRKKKEYTEFI</sequence>
<dbReference type="Proteomes" id="UP000507163">
    <property type="component" value="Unassembled WGS sequence"/>
</dbReference>
<evidence type="ECO:0000313" key="2">
    <source>
        <dbReference type="EMBL" id="SCL91462.1"/>
    </source>
</evidence>
<dbReference type="SUPFAM" id="SSF56784">
    <property type="entry name" value="HAD-like"/>
    <property type="match status" value="1"/>
</dbReference>
<dbReference type="Gene3D" id="3.40.50.1000">
    <property type="entry name" value="HAD superfamily/HAD-like"/>
    <property type="match status" value="1"/>
</dbReference>
<feature type="signal peptide" evidence="1">
    <location>
        <begin position="1"/>
        <end position="20"/>
    </location>
</feature>
<dbReference type="SFLD" id="SFLDG01140">
    <property type="entry name" value="C2.B:_Phosphomannomutase_and_P"/>
    <property type="match status" value="1"/>
</dbReference>
<protein>
    <submittedName>
        <fullName evidence="2">Haloacid dehalogenase-like hydrolase, putative</fullName>
    </submittedName>
</protein>
<gene>
    <name evidence="2" type="ORF">PCHAJ_000531500</name>
</gene>
<name>A0A1C6WQS2_PLACU</name>
<keyword evidence="2" id="KW-0378">Hydrolase</keyword>
<dbReference type="InterPro" id="IPR036412">
    <property type="entry name" value="HAD-like_sf"/>
</dbReference>
<dbReference type="AlphaFoldDB" id="A0A1C6WQS2"/>
<dbReference type="InterPro" id="IPR006379">
    <property type="entry name" value="HAD-SF_hydro_IIB"/>
</dbReference>
<dbReference type="NCBIfam" id="TIGR01484">
    <property type="entry name" value="HAD-SF-IIB"/>
    <property type="match status" value="1"/>
</dbReference>
<accession>A0A1C6WQS2</accession>
<keyword evidence="1" id="KW-0732">Signal</keyword>
<reference evidence="2" key="1">
    <citation type="submission" date="2016-08" db="EMBL/GenBank/DDBJ databases">
        <authorList>
            <consortium name="Pathogen Informatics"/>
        </authorList>
    </citation>
    <scope>NUCLEOTIDE SEQUENCE</scope>
    <source>
        <strain evidence="2">AJ</strain>
    </source>
</reference>
<proteinExistence type="predicted"/>
<dbReference type="Gene3D" id="3.30.1240.10">
    <property type="match status" value="1"/>
</dbReference>
<organism evidence="2">
    <name type="scientific">Plasmodium chabaudi chabaudi</name>
    <dbReference type="NCBI Taxonomy" id="31271"/>
    <lineage>
        <taxon>Eukaryota</taxon>
        <taxon>Sar</taxon>
        <taxon>Alveolata</taxon>
        <taxon>Apicomplexa</taxon>
        <taxon>Aconoidasida</taxon>
        <taxon>Haemosporida</taxon>
        <taxon>Plasmodiidae</taxon>
        <taxon>Plasmodium</taxon>
        <taxon>Plasmodium (Vinckeia)</taxon>
    </lineage>
</organism>
<dbReference type="NCBIfam" id="TIGR00099">
    <property type="entry name" value="Cof-subfamily"/>
    <property type="match status" value="1"/>
</dbReference>
<dbReference type="GO" id="GO:0000287">
    <property type="term" value="F:magnesium ion binding"/>
    <property type="evidence" value="ECO:0007669"/>
    <property type="project" value="TreeGrafter"/>
</dbReference>